<proteinExistence type="inferred from homology"/>
<comment type="caution">
    <text evidence="4">The sequence shown here is derived from an EMBL/GenBank/DDBJ whole genome shotgun (WGS) entry which is preliminary data.</text>
</comment>
<evidence type="ECO:0008006" key="7">
    <source>
        <dbReference type="Google" id="ProtNLM"/>
    </source>
</evidence>
<dbReference type="PANTHER" id="PTHR48094:SF11">
    <property type="entry name" value="GLUTATHIONE-INDEPENDENT GLYOXALASE HSP31-RELATED"/>
    <property type="match status" value="1"/>
</dbReference>
<dbReference type="InterPro" id="IPR050325">
    <property type="entry name" value="Prot/Nucl_acid_deglycase"/>
</dbReference>
<gene>
    <name evidence="5" type="ORF">FNK824_LOCUS27228</name>
    <name evidence="4" type="ORF">SEV965_LOCUS30468</name>
</gene>
<dbReference type="GO" id="GO:0019172">
    <property type="term" value="F:glyoxalase III activity"/>
    <property type="evidence" value="ECO:0007669"/>
    <property type="project" value="TreeGrafter"/>
</dbReference>
<evidence type="ECO:0000313" key="6">
    <source>
        <dbReference type="Proteomes" id="UP000663889"/>
    </source>
</evidence>
<evidence type="ECO:0000313" key="5">
    <source>
        <dbReference type="EMBL" id="CAF4023704.1"/>
    </source>
</evidence>
<evidence type="ECO:0000313" key="4">
    <source>
        <dbReference type="EMBL" id="CAF1382084.1"/>
    </source>
</evidence>
<dbReference type="EMBL" id="CAJNOU010003286">
    <property type="protein sequence ID" value="CAF1382084.1"/>
    <property type="molecule type" value="Genomic_DNA"/>
</dbReference>
<dbReference type="Gene3D" id="3.40.50.880">
    <property type="match status" value="2"/>
</dbReference>
<organism evidence="4 6">
    <name type="scientific">Rotaria sordida</name>
    <dbReference type="NCBI Taxonomy" id="392033"/>
    <lineage>
        <taxon>Eukaryota</taxon>
        <taxon>Metazoa</taxon>
        <taxon>Spiralia</taxon>
        <taxon>Gnathifera</taxon>
        <taxon>Rotifera</taxon>
        <taxon>Eurotatoria</taxon>
        <taxon>Bdelloidea</taxon>
        <taxon>Philodinida</taxon>
        <taxon>Philodinidae</taxon>
        <taxon>Rotaria</taxon>
    </lineage>
</organism>
<dbReference type="PANTHER" id="PTHR48094">
    <property type="entry name" value="PROTEIN/NUCLEIC ACID DEGLYCASE DJ-1-RELATED"/>
    <property type="match status" value="1"/>
</dbReference>
<keyword evidence="2" id="KW-0456">Lyase</keyword>
<comment type="similarity">
    <text evidence="3">Belongs to the peptidase C56 family. HSP31-like subfamily.</text>
</comment>
<dbReference type="InterPro" id="IPR029062">
    <property type="entry name" value="Class_I_gatase-like"/>
</dbReference>
<keyword evidence="1" id="KW-0346">Stress response</keyword>
<dbReference type="SUPFAM" id="SSF52317">
    <property type="entry name" value="Class I glutamine amidotransferase-like"/>
    <property type="match status" value="1"/>
</dbReference>
<sequence>MAQTLNRVLIAVTSANLKFWPLGLKTGYFWTEVLHPYETFKNHGYEVDLVSETGTTGMDESSSIYAQIDGESRRALNDKTHPLHELWSWSCFDFPKATGLQRIGSSIYQNGGVIGSLCHGPAIFANLKVNNQLLIKGKKVTAFTKGGEKLMMATDRLKEHNLPFMEDLLRDLGADWQEPPNINPMSEFVVVDGRLVSGVNPASASIVAQKAVEIVKGVHVDDKQPKKSIF</sequence>
<reference evidence="4" key="1">
    <citation type="submission" date="2021-02" db="EMBL/GenBank/DDBJ databases">
        <authorList>
            <person name="Nowell W R."/>
        </authorList>
    </citation>
    <scope>NUCLEOTIDE SEQUENCE</scope>
</reference>
<dbReference type="EMBL" id="CAJOBE010006997">
    <property type="protein sequence ID" value="CAF4023704.1"/>
    <property type="molecule type" value="Genomic_DNA"/>
</dbReference>
<dbReference type="Proteomes" id="UP000663874">
    <property type="component" value="Unassembled WGS sequence"/>
</dbReference>
<dbReference type="GO" id="GO:0005737">
    <property type="term" value="C:cytoplasm"/>
    <property type="evidence" value="ECO:0007669"/>
    <property type="project" value="TreeGrafter"/>
</dbReference>
<protein>
    <recommendedName>
        <fullName evidence="7">DJ-1/PfpI domain-containing protein</fullName>
    </recommendedName>
</protein>
<evidence type="ECO:0000256" key="3">
    <source>
        <dbReference type="ARBA" id="ARBA00038493"/>
    </source>
</evidence>
<name>A0A815JP70_9BILA</name>
<dbReference type="Proteomes" id="UP000663889">
    <property type="component" value="Unassembled WGS sequence"/>
</dbReference>
<evidence type="ECO:0000256" key="2">
    <source>
        <dbReference type="ARBA" id="ARBA00023239"/>
    </source>
</evidence>
<dbReference type="GO" id="GO:0019243">
    <property type="term" value="P:methylglyoxal catabolic process to D-lactate via S-lactoyl-glutathione"/>
    <property type="evidence" value="ECO:0007669"/>
    <property type="project" value="TreeGrafter"/>
</dbReference>
<accession>A0A815JP70</accession>
<dbReference type="AlphaFoldDB" id="A0A815JP70"/>
<evidence type="ECO:0000256" key="1">
    <source>
        <dbReference type="ARBA" id="ARBA00023016"/>
    </source>
</evidence>